<dbReference type="Pfam" id="PF05618">
    <property type="entry name" value="Zn_protease"/>
    <property type="match status" value="1"/>
</dbReference>
<feature type="chain" id="PRO_5042131696" evidence="1">
    <location>
        <begin position="23"/>
        <end position="636"/>
    </location>
</feature>
<protein>
    <submittedName>
        <fullName evidence="3">Peptidase</fullName>
    </submittedName>
</protein>
<accession>A0AAE9N242</accession>
<evidence type="ECO:0000313" key="4">
    <source>
        <dbReference type="Proteomes" id="UP001058687"/>
    </source>
</evidence>
<keyword evidence="1" id="KW-0732">Signal</keyword>
<dbReference type="Gene3D" id="2.40.70.10">
    <property type="entry name" value="Acid Proteases"/>
    <property type="match status" value="4"/>
</dbReference>
<proteinExistence type="predicted"/>
<feature type="signal peptide" evidence="1">
    <location>
        <begin position="1"/>
        <end position="22"/>
    </location>
</feature>
<feature type="domain" description="Retropepsin-like aspartic endopeptidase" evidence="2">
    <location>
        <begin position="508"/>
        <end position="629"/>
    </location>
</feature>
<name>A0AAE9N242_9VIBR</name>
<evidence type="ECO:0000256" key="1">
    <source>
        <dbReference type="SAM" id="SignalP"/>
    </source>
</evidence>
<evidence type="ECO:0000259" key="2">
    <source>
        <dbReference type="Pfam" id="PF05618"/>
    </source>
</evidence>
<dbReference type="PANTHER" id="PTHR38037">
    <property type="entry name" value="ZN_PROTEASE DOMAIN-CONTAINING PROTEIN"/>
    <property type="match status" value="1"/>
</dbReference>
<organism evidence="3 4">
    <name type="scientific">Vibrio campbellii</name>
    <dbReference type="NCBI Taxonomy" id="680"/>
    <lineage>
        <taxon>Bacteria</taxon>
        <taxon>Pseudomonadati</taxon>
        <taxon>Pseudomonadota</taxon>
        <taxon>Gammaproteobacteria</taxon>
        <taxon>Vibrionales</taxon>
        <taxon>Vibrionaceae</taxon>
        <taxon>Vibrio</taxon>
    </lineage>
</organism>
<dbReference type="InterPro" id="IPR008503">
    <property type="entry name" value="Asp_endopeptidase"/>
</dbReference>
<sequence>MKKLSLALALSGALLATPLAWSQTLSATTQDPIYQLDDKVVLGRVESVYYSDIPELSDVPFIGKIDTGADTTSMHAENIHLYSNNPQFNKLKDNELMWAVLGDLIGTDGTWDAEKFAQADWDKEDFDAYQVHVTFTMQHPFTGEQIKVDDELERLSIIRNRTSETPILRPTISLPMTIAGKTVDTEVNLTKRSQFSAPILIGKTYLDNNAWVFAGYDYLQEQQKAQMIGKKETVNVEGVPYKVSISTTSRYTNVHALNIKVDKKKKQVSFTLEGENGKRHPMTLPLVRMLKTSKSERPLVYLPVQVSETETQQWLVYLSDRSGFSSQIRLGKDVASQHFVIDTDKENLLGGVEKSFKDALKSKPLVISPEESVNIDGHVLPAYPTFAVKTPLLRVDGFELTEKDKKEVVTFYLPSANGKEEKITKHVLKKLKVGDSVRPVVEGEFLFGDEEKTIEFAIDVLEKDDQEQPFFMFGHNMAKGGVLLNTRADHLLDARPLFKAGHIEVAEVEGMSFPVKLDTGADVSSINAKNIKQFKKDGKDMVSFTYENDSGMKKEFTKPVVDVMRIKAKKGEKANVRPVVEMHVKLGELEKKIRVNLQDRSRFHYSMILGKNFLKHGAIVASDTNYIVTERPDYEE</sequence>
<dbReference type="AlphaFoldDB" id="A0AAE9N242"/>
<gene>
    <name evidence="3" type="ORF">HB761_06785</name>
</gene>
<dbReference type="EMBL" id="CP050467">
    <property type="protein sequence ID" value="UTZ28076.1"/>
    <property type="molecule type" value="Genomic_DNA"/>
</dbReference>
<dbReference type="SUPFAM" id="SSF50630">
    <property type="entry name" value="Acid proteases"/>
    <property type="match status" value="5"/>
</dbReference>
<reference evidence="3" key="1">
    <citation type="submission" date="2020-03" db="EMBL/GenBank/DDBJ databases">
        <title>Five strains of Vibrio campbellii isolated from Mariana Trench.</title>
        <authorList>
            <person name="Liang J."/>
            <person name="Zhang X.-H."/>
        </authorList>
    </citation>
    <scope>NUCLEOTIDE SEQUENCE</scope>
    <source>
        <strain evidence="3">LJC014</strain>
    </source>
</reference>
<evidence type="ECO:0000313" key="3">
    <source>
        <dbReference type="EMBL" id="UTZ28076.1"/>
    </source>
</evidence>
<dbReference type="Proteomes" id="UP001058687">
    <property type="component" value="Chromosome 1"/>
</dbReference>
<dbReference type="PANTHER" id="PTHR38037:SF2">
    <property type="entry name" value="ATP-DEPENDENT ZINC PROTEASE DOMAIN-CONTAINING PROTEIN-RELATED"/>
    <property type="match status" value="1"/>
</dbReference>
<dbReference type="InterPro" id="IPR021109">
    <property type="entry name" value="Peptidase_aspartic_dom_sf"/>
</dbReference>